<sequence>MDRTPDEIEDSLSIPEEVVQPAVAKMQAQDAERGDWPSPRETRMPEQPWPAPDDPMLRFLLHKAKASIDAGMDVGIAMVQLATHAWFEGGIENYDRGVRDGRRPRSV</sequence>
<protein>
    <submittedName>
        <fullName evidence="2">Uncharacterized protein</fullName>
    </submittedName>
</protein>
<evidence type="ECO:0000256" key="1">
    <source>
        <dbReference type="SAM" id="MobiDB-lite"/>
    </source>
</evidence>
<feature type="region of interest" description="Disordered" evidence="1">
    <location>
        <begin position="23"/>
        <end position="52"/>
    </location>
</feature>
<dbReference type="Proteomes" id="UP000589626">
    <property type="component" value="Unassembled WGS sequence"/>
</dbReference>
<accession>A0A7W4VT25</accession>
<dbReference type="AlphaFoldDB" id="A0A7W4VT25"/>
<proteinExistence type="predicted"/>
<reference evidence="2 3" key="1">
    <citation type="submission" date="2020-08" db="EMBL/GenBank/DDBJ databases">
        <title>Sequencing the genomes of 1000 actinobacteria strains.</title>
        <authorList>
            <person name="Klenk H.-P."/>
        </authorList>
    </citation>
    <scope>NUCLEOTIDE SEQUENCE [LARGE SCALE GENOMIC DNA]</scope>
    <source>
        <strain evidence="2 3">DSM 105498</strain>
    </source>
</reference>
<dbReference type="RefSeq" id="WP_183591167.1">
    <property type="nucleotide sequence ID" value="NZ_JACHWR010000001.1"/>
</dbReference>
<name>A0A7W4VT25_9ACTN</name>
<comment type="caution">
    <text evidence="2">The sequence shown here is derived from an EMBL/GenBank/DDBJ whole genome shotgun (WGS) entry which is preliminary data.</text>
</comment>
<gene>
    <name evidence="2" type="ORF">FHU40_001047</name>
</gene>
<keyword evidence="3" id="KW-1185">Reference proteome</keyword>
<dbReference type="EMBL" id="JACHWR010000001">
    <property type="protein sequence ID" value="MBB3041246.1"/>
    <property type="molecule type" value="Genomic_DNA"/>
</dbReference>
<organism evidence="2 3">
    <name type="scientific">Nocardioides soli</name>
    <dbReference type="NCBI Taxonomy" id="1036020"/>
    <lineage>
        <taxon>Bacteria</taxon>
        <taxon>Bacillati</taxon>
        <taxon>Actinomycetota</taxon>
        <taxon>Actinomycetes</taxon>
        <taxon>Propionibacteriales</taxon>
        <taxon>Nocardioidaceae</taxon>
        <taxon>Nocardioides</taxon>
    </lineage>
</organism>
<evidence type="ECO:0000313" key="2">
    <source>
        <dbReference type="EMBL" id="MBB3041246.1"/>
    </source>
</evidence>
<evidence type="ECO:0000313" key="3">
    <source>
        <dbReference type="Proteomes" id="UP000589626"/>
    </source>
</evidence>
<feature type="compositionally biased region" description="Basic and acidic residues" evidence="1">
    <location>
        <begin position="30"/>
        <end position="44"/>
    </location>
</feature>